<comment type="catalytic activity">
    <reaction evidence="1">
        <text>Hydrolysis of terminal, non-reducing beta-D-glucosyl residues with release of beta-D-glucose.</text>
        <dbReference type="EC" id="3.2.1.21"/>
    </reaction>
</comment>
<protein>
    <recommendedName>
        <fullName evidence="3">beta-glucosidase</fullName>
        <ecNumber evidence="3">3.2.1.21</ecNumber>
    </recommendedName>
</protein>
<comment type="similarity">
    <text evidence="2">Belongs to the glycosyl hydrolase 3 family.</text>
</comment>
<name>A0A267MMZ9_9FIRM</name>
<dbReference type="Pfam" id="PF01915">
    <property type="entry name" value="Glyco_hydro_3_C"/>
    <property type="match status" value="1"/>
</dbReference>
<dbReference type="InterPro" id="IPR001764">
    <property type="entry name" value="Glyco_hydro_3_N"/>
</dbReference>
<evidence type="ECO:0000256" key="2">
    <source>
        <dbReference type="ARBA" id="ARBA00005336"/>
    </source>
</evidence>
<evidence type="ECO:0000256" key="3">
    <source>
        <dbReference type="ARBA" id="ARBA00012744"/>
    </source>
</evidence>
<dbReference type="AlphaFoldDB" id="A0A267MMZ9"/>
<evidence type="ECO:0000313" key="8">
    <source>
        <dbReference type="EMBL" id="PAB60298.1"/>
    </source>
</evidence>
<dbReference type="Gene3D" id="3.40.50.1700">
    <property type="entry name" value="Glycoside hydrolase family 3 C-terminal domain"/>
    <property type="match status" value="1"/>
</dbReference>
<dbReference type="EC" id="3.2.1.21" evidence="3"/>
<dbReference type="InterPro" id="IPR036962">
    <property type="entry name" value="Glyco_hydro_3_N_sf"/>
</dbReference>
<sequence length="726" mass="81368">MSQIYKNPSYTPEERTNDLLKRMTIEEKVGQMCQIDGRIEPEKWIYERHVGSFLHVTGDAPIKLQKMALKTRLGIPILFGIDAVHGHAFYSGATVFPSQLAMASSWNPELLEKVARITAHEVILTGMHWTFSPILCIGRDMRWGRVDETFGEDPYLIGELSSAMIEGYQGENLSSPTSILACAKHFAAYGETVGGRDSSEAHVSERQLKSLFFPPFKKAVESGCSTFMAGYNSIDGIPCSANSWMLKDILKDEWKFKGFVVTDWDNVGNLHTKQKVAASMKEACKIAVECGNNMIMSTPDFYDHTVELVKEGTISEKLLNKACRPILEYKFKLGLFDKKRFPDMDEKEKIIGCPNHKKFAYEVALESIVLLKNEDNILPLRDDLKQIALIGPSCDDVQAQLGDWSFGTREHPKIPTYNYHKDYDISPIVTVLNGMKKRLGPNTKLVYNKGCDMLDENNHFIDEAVNIAMDSDVIIAVVGDTNILNGEMRDRVDLNLTGAQDRLLKELYNTNKPLIVVLLNGKPLTIPWIKEHAHGILEAFNPGMEGGNAIASILFGDYNPSGKLTISFPKHVGQQPVYYNKMPGWHGGEYVEMDDTALFPFGYGLSYTKYKYSNLKISSKEVSPKDTISVSIDIENIGNRTGTEIIQLYINDIYSSITTPIKELKAFSRVTLEKGEKTTVHIPLSISSLSLINKNNESLVEPGEFEIMVGSSSRDEDLLKDIIRVI</sequence>
<dbReference type="Gene3D" id="3.20.20.300">
    <property type="entry name" value="Glycoside hydrolase, family 3, N-terminal domain"/>
    <property type="match status" value="1"/>
</dbReference>
<gene>
    <name evidence="8" type="ORF">CCE28_05205</name>
</gene>
<dbReference type="InterPro" id="IPR002772">
    <property type="entry name" value="Glyco_hydro_3_C"/>
</dbReference>
<dbReference type="GO" id="GO:0009251">
    <property type="term" value="P:glucan catabolic process"/>
    <property type="evidence" value="ECO:0007669"/>
    <property type="project" value="TreeGrafter"/>
</dbReference>
<evidence type="ECO:0000256" key="1">
    <source>
        <dbReference type="ARBA" id="ARBA00000448"/>
    </source>
</evidence>
<reference evidence="8 9" key="1">
    <citation type="submission" date="2017-06" db="EMBL/GenBank/DDBJ databases">
        <title>Draft genome sequence of anaerobic fermentative bacterium Anaeromicrobium sediminis DY2726D isolated from West Pacific Ocean sediments.</title>
        <authorList>
            <person name="Zeng X."/>
        </authorList>
    </citation>
    <scope>NUCLEOTIDE SEQUENCE [LARGE SCALE GENOMIC DNA]</scope>
    <source>
        <strain evidence="8 9">DY2726D</strain>
    </source>
</reference>
<dbReference type="Pfam" id="PF14310">
    <property type="entry name" value="Fn3-like"/>
    <property type="match status" value="1"/>
</dbReference>
<dbReference type="RefSeq" id="WP_095131682.1">
    <property type="nucleotide sequence ID" value="NZ_NIBG01000003.1"/>
</dbReference>
<evidence type="ECO:0000259" key="7">
    <source>
        <dbReference type="SMART" id="SM01217"/>
    </source>
</evidence>
<feature type="domain" description="Fibronectin type III-like" evidence="7">
    <location>
        <begin position="644"/>
        <end position="713"/>
    </location>
</feature>
<dbReference type="InterPro" id="IPR017853">
    <property type="entry name" value="GH"/>
</dbReference>
<keyword evidence="6" id="KW-0326">Glycosidase</keyword>
<evidence type="ECO:0000313" key="9">
    <source>
        <dbReference type="Proteomes" id="UP000216024"/>
    </source>
</evidence>
<accession>A0A267MMZ9</accession>
<keyword evidence="9" id="KW-1185">Reference proteome</keyword>
<dbReference type="Proteomes" id="UP000216024">
    <property type="component" value="Unassembled WGS sequence"/>
</dbReference>
<dbReference type="PRINTS" id="PR00133">
    <property type="entry name" value="GLHYDRLASE3"/>
</dbReference>
<dbReference type="InterPro" id="IPR051915">
    <property type="entry name" value="Cellulose_Degrad_GH3"/>
</dbReference>
<dbReference type="SMART" id="SM01217">
    <property type="entry name" value="Fn3_like"/>
    <property type="match status" value="1"/>
</dbReference>
<evidence type="ECO:0000256" key="4">
    <source>
        <dbReference type="ARBA" id="ARBA00022729"/>
    </source>
</evidence>
<organism evidence="8 9">
    <name type="scientific">Anaeromicrobium sediminis</name>
    <dbReference type="NCBI Taxonomy" id="1478221"/>
    <lineage>
        <taxon>Bacteria</taxon>
        <taxon>Bacillati</taxon>
        <taxon>Bacillota</taxon>
        <taxon>Clostridia</taxon>
        <taxon>Peptostreptococcales</taxon>
        <taxon>Thermotaleaceae</taxon>
        <taxon>Anaeromicrobium</taxon>
    </lineage>
</organism>
<dbReference type="Pfam" id="PF00933">
    <property type="entry name" value="Glyco_hydro_3"/>
    <property type="match status" value="1"/>
</dbReference>
<dbReference type="SUPFAM" id="SSF52279">
    <property type="entry name" value="Beta-D-glucan exohydrolase, C-terminal domain"/>
    <property type="match status" value="1"/>
</dbReference>
<keyword evidence="4" id="KW-0732">Signal</keyword>
<dbReference type="PANTHER" id="PTHR30620">
    <property type="entry name" value="PERIPLASMIC BETA-GLUCOSIDASE-RELATED"/>
    <property type="match status" value="1"/>
</dbReference>
<evidence type="ECO:0000256" key="6">
    <source>
        <dbReference type="ARBA" id="ARBA00023295"/>
    </source>
</evidence>
<dbReference type="OrthoDB" id="9805821at2"/>
<dbReference type="FunFam" id="2.60.40.10:FF:000495">
    <property type="entry name" value="Periplasmic beta-glucosidase"/>
    <property type="match status" value="1"/>
</dbReference>
<proteinExistence type="inferred from homology"/>
<dbReference type="GO" id="GO:0008422">
    <property type="term" value="F:beta-glucosidase activity"/>
    <property type="evidence" value="ECO:0007669"/>
    <property type="project" value="UniProtKB-EC"/>
</dbReference>
<evidence type="ECO:0000256" key="5">
    <source>
        <dbReference type="ARBA" id="ARBA00022801"/>
    </source>
</evidence>
<dbReference type="Gene3D" id="2.60.40.10">
    <property type="entry name" value="Immunoglobulins"/>
    <property type="match status" value="1"/>
</dbReference>
<dbReference type="EMBL" id="NIBG01000003">
    <property type="protein sequence ID" value="PAB60298.1"/>
    <property type="molecule type" value="Genomic_DNA"/>
</dbReference>
<dbReference type="InterPro" id="IPR013783">
    <property type="entry name" value="Ig-like_fold"/>
</dbReference>
<comment type="caution">
    <text evidence="8">The sequence shown here is derived from an EMBL/GenBank/DDBJ whole genome shotgun (WGS) entry which is preliminary data.</text>
</comment>
<dbReference type="SUPFAM" id="SSF51445">
    <property type="entry name" value="(Trans)glycosidases"/>
    <property type="match status" value="1"/>
</dbReference>
<dbReference type="InterPro" id="IPR036881">
    <property type="entry name" value="Glyco_hydro_3_C_sf"/>
</dbReference>
<dbReference type="PANTHER" id="PTHR30620:SF16">
    <property type="entry name" value="LYSOSOMAL BETA GLUCOSIDASE"/>
    <property type="match status" value="1"/>
</dbReference>
<dbReference type="InterPro" id="IPR026891">
    <property type="entry name" value="Fn3-like"/>
</dbReference>
<keyword evidence="5 8" id="KW-0378">Hydrolase</keyword>